<dbReference type="GO" id="GO:0004803">
    <property type="term" value="F:transposase activity"/>
    <property type="evidence" value="ECO:0007669"/>
    <property type="project" value="InterPro"/>
</dbReference>
<dbReference type="GO" id="GO:0003677">
    <property type="term" value="F:DNA binding"/>
    <property type="evidence" value="ECO:0007669"/>
    <property type="project" value="InterPro"/>
</dbReference>
<dbReference type="InterPro" id="IPR002559">
    <property type="entry name" value="Transposase_11"/>
</dbReference>
<evidence type="ECO:0000313" key="3">
    <source>
        <dbReference type="EMBL" id="NER32216.1"/>
    </source>
</evidence>
<evidence type="ECO:0000259" key="2">
    <source>
        <dbReference type="Pfam" id="PF01609"/>
    </source>
</evidence>
<keyword evidence="1" id="KW-0472">Membrane</keyword>
<feature type="transmembrane region" description="Helical" evidence="1">
    <location>
        <begin position="297"/>
        <end position="316"/>
    </location>
</feature>
<feature type="transmembrane region" description="Helical" evidence="1">
    <location>
        <begin position="328"/>
        <end position="348"/>
    </location>
</feature>
<accession>A0A6B3NG33</accession>
<name>A0A6B3NG33_9CYAN</name>
<dbReference type="EMBL" id="JAAHFQ010001119">
    <property type="protein sequence ID" value="NER32216.1"/>
    <property type="molecule type" value="Genomic_DNA"/>
</dbReference>
<keyword evidence="1" id="KW-0812">Transmembrane</keyword>
<comment type="caution">
    <text evidence="3">The sequence shown here is derived from an EMBL/GenBank/DDBJ whole genome shotgun (WGS) entry which is preliminary data.</text>
</comment>
<reference evidence="3" key="1">
    <citation type="submission" date="2019-11" db="EMBL/GenBank/DDBJ databases">
        <title>Genomic insights into an expanded diversity of filamentous marine cyanobacteria reveals the extraordinary biosynthetic potential of Moorea and Okeania.</title>
        <authorList>
            <person name="Ferreira Leao T."/>
            <person name="Wang M."/>
            <person name="Moss N."/>
            <person name="Da Silva R."/>
            <person name="Sanders J."/>
            <person name="Nurk S."/>
            <person name="Gurevich A."/>
            <person name="Humphrey G."/>
            <person name="Reher R."/>
            <person name="Zhu Q."/>
            <person name="Belda-Ferre P."/>
            <person name="Glukhov E."/>
            <person name="Rex R."/>
            <person name="Dorrestein P.C."/>
            <person name="Knight R."/>
            <person name="Pevzner P."/>
            <person name="Gerwick W.H."/>
            <person name="Gerwick L."/>
        </authorList>
    </citation>
    <scope>NUCLEOTIDE SEQUENCE</scope>
    <source>
        <strain evidence="3">SIO1C4</strain>
    </source>
</reference>
<proteinExistence type="predicted"/>
<dbReference type="AlphaFoldDB" id="A0A6B3NG33"/>
<sequence length="371" mass="43064">MDILAHAQALINQLLETIPSPYQKQSFKALLELSLKADGVSVPEHCKLKSASALSRFLNHYSWSVRRIIRCVRQAIRDRLKTYRARGRRPHLQVMLDLTTLEKRGKFRGFESLVSVFNGKRGMHLVVLYLVVGQWRIPWSFRVYRGKGTRSQAELGLQLVRQLPSWLRQRFKIIVLADTAFGSVDWLVGIRALKLHAIVGVRYDRRLTDGRHLFDLHKPGQQVRLQGLSFPVTVAWFYLKRDGEQKRSKRYVISTRPLKAATIVWWGRHRWQIESFFKTAKHRFGLHRFGQKSLLGVYRWLVVSLIAFVLAHWGYLSLDVESLPDWGLAAQVIVEACFADVVIALLIAEVERKQPLLEDMGWKVHIERCKI</sequence>
<keyword evidence="1" id="KW-1133">Transmembrane helix</keyword>
<dbReference type="SUPFAM" id="SSF53098">
    <property type="entry name" value="Ribonuclease H-like"/>
    <property type="match status" value="1"/>
</dbReference>
<evidence type="ECO:0000256" key="1">
    <source>
        <dbReference type="SAM" id="Phobius"/>
    </source>
</evidence>
<dbReference type="GO" id="GO:0006313">
    <property type="term" value="P:DNA transposition"/>
    <property type="evidence" value="ECO:0007669"/>
    <property type="project" value="InterPro"/>
</dbReference>
<dbReference type="Pfam" id="PF01609">
    <property type="entry name" value="DDE_Tnp_1"/>
    <property type="match status" value="1"/>
</dbReference>
<dbReference type="InterPro" id="IPR012337">
    <property type="entry name" value="RNaseH-like_sf"/>
</dbReference>
<feature type="domain" description="Transposase IS4-like" evidence="2">
    <location>
        <begin position="122"/>
        <end position="309"/>
    </location>
</feature>
<protein>
    <submittedName>
        <fullName evidence="3">Transposase</fullName>
    </submittedName>
</protein>
<organism evidence="3">
    <name type="scientific">Symploca sp. SIO1C4</name>
    <dbReference type="NCBI Taxonomy" id="2607765"/>
    <lineage>
        <taxon>Bacteria</taxon>
        <taxon>Bacillati</taxon>
        <taxon>Cyanobacteriota</taxon>
        <taxon>Cyanophyceae</taxon>
        <taxon>Coleofasciculales</taxon>
        <taxon>Coleofasciculaceae</taxon>
        <taxon>Symploca</taxon>
    </lineage>
</organism>
<gene>
    <name evidence="3" type="ORF">F6J89_32600</name>
</gene>